<dbReference type="InterPro" id="IPR000683">
    <property type="entry name" value="Gfo/Idh/MocA-like_OxRdtase_N"/>
</dbReference>
<dbReference type="Pfam" id="PF01408">
    <property type="entry name" value="GFO_IDH_MocA"/>
    <property type="match status" value="1"/>
</dbReference>
<accession>A0A2T0UC69</accession>
<dbReference type="RefSeq" id="WP_181276653.1">
    <property type="nucleotide sequence ID" value="NZ_PVTH01000001.1"/>
</dbReference>
<evidence type="ECO:0000259" key="2">
    <source>
        <dbReference type="Pfam" id="PF22725"/>
    </source>
</evidence>
<comment type="caution">
    <text evidence="3">The sequence shown here is derived from an EMBL/GenBank/DDBJ whole genome shotgun (WGS) entry which is preliminary data.</text>
</comment>
<name>A0A2T0UC69_9SPHI</name>
<dbReference type="Pfam" id="PF22725">
    <property type="entry name" value="GFO_IDH_MocA_C3"/>
    <property type="match status" value="1"/>
</dbReference>
<dbReference type="Gene3D" id="3.30.360.10">
    <property type="entry name" value="Dihydrodipicolinate Reductase, domain 2"/>
    <property type="match status" value="1"/>
</dbReference>
<keyword evidence="4" id="KW-1185">Reference proteome</keyword>
<evidence type="ECO:0000313" key="3">
    <source>
        <dbReference type="EMBL" id="PRY55509.1"/>
    </source>
</evidence>
<sequence length="310" mass="34487">MQTLNIGILGCGRMGKIRAASTQASGHRVVAVSDTDANRLREIKEVYPDVHTYPSLEKFPTEKIDALFICSPPCHHLTHIEFAIENNLPFLIEKPLSLNSDGLENLLQKINEKRLINAVGYMNRYRASIKHVKDVACLGISSYWINKMYQVPWWANQSESGGPLNEQATHLLDLNRYIMGEVREVYATGADNELSFATSISIALKFKSGIVGNILYSCDASAKNIGLDLYTKENKVSLTGWDFNLTSPDDLSLPMLSGQDIFDIETRSFLNAVINNDPSSILCNVEEAKKTQELVDAVNLSLKLNNPIPL</sequence>
<dbReference type="AlphaFoldDB" id="A0A2T0UC69"/>
<dbReference type="InterPro" id="IPR052515">
    <property type="entry name" value="Gfo/Idh/MocA_Oxidoreductase"/>
</dbReference>
<dbReference type="Gene3D" id="3.40.50.720">
    <property type="entry name" value="NAD(P)-binding Rossmann-like Domain"/>
    <property type="match status" value="1"/>
</dbReference>
<dbReference type="PANTHER" id="PTHR43249:SF1">
    <property type="entry name" value="D-GLUCOSIDE 3-DEHYDROGENASE"/>
    <property type="match status" value="1"/>
</dbReference>
<proteinExistence type="predicted"/>
<dbReference type="EMBL" id="PVTH01000001">
    <property type="protein sequence ID" value="PRY55509.1"/>
    <property type="molecule type" value="Genomic_DNA"/>
</dbReference>
<dbReference type="SUPFAM" id="SSF55347">
    <property type="entry name" value="Glyceraldehyde-3-phosphate dehydrogenase-like, C-terminal domain"/>
    <property type="match status" value="1"/>
</dbReference>
<evidence type="ECO:0000313" key="4">
    <source>
        <dbReference type="Proteomes" id="UP000238034"/>
    </source>
</evidence>
<feature type="domain" description="GFO/IDH/MocA-like oxidoreductase" evidence="2">
    <location>
        <begin position="146"/>
        <end position="224"/>
    </location>
</feature>
<gene>
    <name evidence="3" type="ORF">B0I27_101481</name>
</gene>
<protein>
    <submittedName>
        <fullName evidence="3">Putative dehydrogenase</fullName>
    </submittedName>
</protein>
<dbReference type="PANTHER" id="PTHR43249">
    <property type="entry name" value="UDP-N-ACETYL-2-AMINO-2-DEOXY-D-GLUCURONATE OXIDASE"/>
    <property type="match status" value="1"/>
</dbReference>
<feature type="domain" description="Gfo/Idh/MocA-like oxidoreductase N-terminal" evidence="1">
    <location>
        <begin position="4"/>
        <end position="121"/>
    </location>
</feature>
<organism evidence="3 4">
    <name type="scientific">Arcticibacter pallidicorallinus</name>
    <dbReference type="NCBI Taxonomy" id="1259464"/>
    <lineage>
        <taxon>Bacteria</taxon>
        <taxon>Pseudomonadati</taxon>
        <taxon>Bacteroidota</taxon>
        <taxon>Sphingobacteriia</taxon>
        <taxon>Sphingobacteriales</taxon>
        <taxon>Sphingobacteriaceae</taxon>
        <taxon>Arcticibacter</taxon>
    </lineage>
</organism>
<dbReference type="Proteomes" id="UP000238034">
    <property type="component" value="Unassembled WGS sequence"/>
</dbReference>
<dbReference type="InterPro" id="IPR036291">
    <property type="entry name" value="NAD(P)-bd_dom_sf"/>
</dbReference>
<dbReference type="SUPFAM" id="SSF51735">
    <property type="entry name" value="NAD(P)-binding Rossmann-fold domains"/>
    <property type="match status" value="1"/>
</dbReference>
<dbReference type="GO" id="GO:0000166">
    <property type="term" value="F:nucleotide binding"/>
    <property type="evidence" value="ECO:0007669"/>
    <property type="project" value="InterPro"/>
</dbReference>
<reference evidence="3 4" key="1">
    <citation type="submission" date="2018-03" db="EMBL/GenBank/DDBJ databases">
        <title>Genomic Encyclopedia of Type Strains, Phase III (KMG-III): the genomes of soil and plant-associated and newly described type strains.</title>
        <authorList>
            <person name="Whitman W."/>
        </authorList>
    </citation>
    <scope>NUCLEOTIDE SEQUENCE [LARGE SCALE GENOMIC DNA]</scope>
    <source>
        <strain evidence="3 4">CGMCC 1.9313</strain>
    </source>
</reference>
<dbReference type="InterPro" id="IPR055170">
    <property type="entry name" value="GFO_IDH_MocA-like_dom"/>
</dbReference>
<evidence type="ECO:0000259" key="1">
    <source>
        <dbReference type="Pfam" id="PF01408"/>
    </source>
</evidence>